<comment type="caution">
    <text evidence="1">The sequence shown here is derived from an EMBL/GenBank/DDBJ whole genome shotgun (WGS) entry which is preliminary data.</text>
</comment>
<protein>
    <submittedName>
        <fullName evidence="1">Uncharacterized protein</fullName>
    </submittedName>
</protein>
<dbReference type="AlphaFoldDB" id="A0A2T3N1G6"/>
<evidence type="ECO:0000313" key="2">
    <source>
        <dbReference type="Proteomes" id="UP000240904"/>
    </source>
</evidence>
<organism evidence="1 2">
    <name type="scientific">Photobacterium lipolyticum</name>
    <dbReference type="NCBI Taxonomy" id="266810"/>
    <lineage>
        <taxon>Bacteria</taxon>
        <taxon>Pseudomonadati</taxon>
        <taxon>Pseudomonadota</taxon>
        <taxon>Gammaproteobacteria</taxon>
        <taxon>Vibrionales</taxon>
        <taxon>Vibrionaceae</taxon>
        <taxon>Photobacterium</taxon>
    </lineage>
</organism>
<keyword evidence="2" id="KW-1185">Reference proteome</keyword>
<evidence type="ECO:0000313" key="1">
    <source>
        <dbReference type="EMBL" id="PSW06167.1"/>
    </source>
</evidence>
<dbReference type="EMBL" id="PYMC01000003">
    <property type="protein sequence ID" value="PSW06167.1"/>
    <property type="molecule type" value="Genomic_DNA"/>
</dbReference>
<dbReference type="OrthoDB" id="5862020at2"/>
<name>A0A2T3N1G6_9GAMM</name>
<dbReference type="RefSeq" id="WP_107282547.1">
    <property type="nucleotide sequence ID" value="NZ_PYMC01000003.1"/>
</dbReference>
<dbReference type="Proteomes" id="UP000240904">
    <property type="component" value="Unassembled WGS sequence"/>
</dbReference>
<proteinExistence type="predicted"/>
<sequence>MKKIERLLAKFNLKGINYEPSKGGKALLSLDEQLAIVGITWKESPVGFLVLFVECLSDKPAAQQLYKATLVEAHKAMADWRGVYPIKALEALCITAMTEATQQQGRICPECNGSGEVIDKQRHSRKCQCCDDGRILWTTETRFALFCQTLPITYSRFKRYQPVLSKLVCWLIGQRSEAVLALQSRVVREEEVALEVA</sequence>
<accession>A0A2T3N1G6</accession>
<gene>
    <name evidence="1" type="ORF">C9I89_06565</name>
</gene>
<reference evidence="1 2" key="1">
    <citation type="submission" date="2018-03" db="EMBL/GenBank/DDBJ databases">
        <title>Whole genome sequencing of Histamine producing bacteria.</title>
        <authorList>
            <person name="Butler K."/>
        </authorList>
    </citation>
    <scope>NUCLEOTIDE SEQUENCE [LARGE SCALE GENOMIC DNA]</scope>
    <source>
        <strain evidence="1 2">DSM 16190</strain>
    </source>
</reference>